<dbReference type="PROSITE" id="PS51257">
    <property type="entry name" value="PROKAR_LIPOPROTEIN"/>
    <property type="match status" value="1"/>
</dbReference>
<keyword evidence="1" id="KW-1133">Transmembrane helix</keyword>
<feature type="transmembrane region" description="Helical" evidence="1">
    <location>
        <begin position="193"/>
        <end position="216"/>
    </location>
</feature>
<feature type="transmembrane region" description="Helical" evidence="1">
    <location>
        <begin position="137"/>
        <end position="161"/>
    </location>
</feature>
<dbReference type="PANTHER" id="PTHR34219:SF3">
    <property type="entry name" value="BLL7967 PROTEIN"/>
    <property type="match status" value="1"/>
</dbReference>
<dbReference type="InterPro" id="IPR005625">
    <property type="entry name" value="PepSY-ass_TM"/>
</dbReference>
<accession>A0ABY1SJB0</accession>
<reference evidence="2 3" key="1">
    <citation type="submission" date="2017-06" db="EMBL/GenBank/DDBJ databases">
        <authorList>
            <person name="Varghese N."/>
            <person name="Submissions S."/>
        </authorList>
    </citation>
    <scope>NUCLEOTIDE SEQUENCE [LARGE SCALE GENOMIC DNA]</scope>
    <source>
        <strain evidence="2 3">DSM 19840</strain>
    </source>
</reference>
<evidence type="ECO:0000256" key="1">
    <source>
        <dbReference type="SAM" id="Phobius"/>
    </source>
</evidence>
<evidence type="ECO:0000313" key="3">
    <source>
        <dbReference type="Proteomes" id="UP000198337"/>
    </source>
</evidence>
<organism evidence="2 3">
    <name type="scientific">Maribacter sedimenticola</name>
    <dbReference type="NCBI Taxonomy" id="228956"/>
    <lineage>
        <taxon>Bacteria</taxon>
        <taxon>Pseudomonadati</taxon>
        <taxon>Bacteroidota</taxon>
        <taxon>Flavobacteriia</taxon>
        <taxon>Flavobacteriales</taxon>
        <taxon>Flavobacteriaceae</taxon>
        <taxon>Maribacter</taxon>
    </lineage>
</organism>
<protein>
    <submittedName>
        <fullName evidence="2">Uncharacterized iron-regulated membrane protein</fullName>
    </submittedName>
</protein>
<evidence type="ECO:0000313" key="2">
    <source>
        <dbReference type="EMBL" id="SNR63551.1"/>
    </source>
</evidence>
<sequence length="375" mass="42893">MTIRKFILQLHKILGLVTGVVVFIVAITGCCWSFREEIESFYDGYKKVMPQELPMLTPSKARDIAMKVLPGHHVHGTLYQQADDAIEVIFYDLEPEFYQSVFLDPYTGKVIKVVDHFSGFFAFILDGHMHLWLPKKIGAQVVGISILVFMVIIISGIFLWLPKKRKNLKQRLTFDWKQTTRWKRKNFDLHTVIGFYICSLALLLAFTGTIMSYTWFHYAVYKSIGGQKDVEFIIPANKSNGQELGNILPMDALVTKLRQESPDAKSIELHYPATENESIYVEISNSDGLYYNADYRFFDQHTLEEIETPSLYGKYENAKAADKLLRMNYDIHIGAIGGLAGKTIAFLISLLTATLPVTGAFLWYGRHYKKRSTNT</sequence>
<dbReference type="RefSeq" id="WP_089261323.1">
    <property type="nucleotide sequence ID" value="NZ_FZNV01000004.1"/>
</dbReference>
<gene>
    <name evidence="2" type="ORF">SAMN04488009_2872</name>
</gene>
<dbReference type="Proteomes" id="UP000198337">
    <property type="component" value="Unassembled WGS sequence"/>
</dbReference>
<comment type="caution">
    <text evidence="2">The sequence shown here is derived from an EMBL/GenBank/DDBJ whole genome shotgun (WGS) entry which is preliminary data.</text>
</comment>
<keyword evidence="3" id="KW-1185">Reference proteome</keyword>
<dbReference type="PANTHER" id="PTHR34219">
    <property type="entry name" value="IRON-REGULATED INNER MEMBRANE PROTEIN-RELATED"/>
    <property type="match status" value="1"/>
</dbReference>
<dbReference type="EMBL" id="FZNV01000004">
    <property type="protein sequence ID" value="SNR63551.1"/>
    <property type="molecule type" value="Genomic_DNA"/>
</dbReference>
<proteinExistence type="predicted"/>
<keyword evidence="1" id="KW-0812">Transmembrane</keyword>
<feature type="transmembrane region" description="Helical" evidence="1">
    <location>
        <begin position="344"/>
        <end position="364"/>
    </location>
</feature>
<name>A0ABY1SJB0_9FLAO</name>
<dbReference type="Pfam" id="PF03929">
    <property type="entry name" value="PepSY_TM"/>
    <property type="match status" value="1"/>
</dbReference>
<keyword evidence="1" id="KW-0472">Membrane</keyword>
<feature type="transmembrane region" description="Helical" evidence="1">
    <location>
        <begin position="12"/>
        <end position="35"/>
    </location>
</feature>